<dbReference type="AlphaFoldDB" id="A0A179SQK0"/>
<feature type="transmembrane region" description="Helical" evidence="1">
    <location>
        <begin position="50"/>
        <end position="70"/>
    </location>
</feature>
<dbReference type="InterPro" id="IPR018729">
    <property type="entry name" value="DUF2269_transmembrane"/>
</dbReference>
<evidence type="ECO:0000256" key="1">
    <source>
        <dbReference type="SAM" id="Phobius"/>
    </source>
</evidence>
<proteinExistence type="predicted"/>
<evidence type="ECO:0008006" key="4">
    <source>
        <dbReference type="Google" id="ProtNLM"/>
    </source>
</evidence>
<keyword evidence="3" id="KW-1185">Reference proteome</keyword>
<dbReference type="OrthoDB" id="1493393at2"/>
<keyword evidence="1" id="KW-0812">Transmembrane</keyword>
<organism evidence="2 3">
    <name type="scientific">Metabacillus litoralis</name>
    <dbReference type="NCBI Taxonomy" id="152268"/>
    <lineage>
        <taxon>Bacteria</taxon>
        <taxon>Bacillati</taxon>
        <taxon>Bacillota</taxon>
        <taxon>Bacilli</taxon>
        <taxon>Bacillales</taxon>
        <taxon>Bacillaceae</taxon>
        <taxon>Metabacillus</taxon>
    </lineage>
</organism>
<dbReference type="Pfam" id="PF10027">
    <property type="entry name" value="DUF2269"/>
    <property type="match status" value="1"/>
</dbReference>
<feature type="transmembrane region" description="Helical" evidence="1">
    <location>
        <begin position="76"/>
        <end position="97"/>
    </location>
</feature>
<keyword evidence="1" id="KW-1133">Transmembrane helix</keyword>
<sequence>MSIYGFIVLIHIISAVCGLGAAFALPVLMKKPETVTQAKFAFKVNAGIEKIVKIGSITLLVTGLILGALNPSLFTQIWYIVSIVIFIMVQPVVAVILPKKLAELEKLLNSIKEDKLPDSYFQISKQMAPYNGFTHLAAIVLIILMVLKPF</sequence>
<evidence type="ECO:0000313" key="3">
    <source>
        <dbReference type="Proteomes" id="UP000078534"/>
    </source>
</evidence>
<keyword evidence="1" id="KW-0472">Membrane</keyword>
<feature type="transmembrane region" description="Helical" evidence="1">
    <location>
        <begin position="6"/>
        <end position="29"/>
    </location>
</feature>
<name>A0A179SQK0_9BACI</name>
<accession>A0A179SQK0</accession>
<comment type="caution">
    <text evidence="2">The sequence shown here is derived from an EMBL/GenBank/DDBJ whole genome shotgun (WGS) entry which is preliminary data.</text>
</comment>
<protein>
    <recommendedName>
        <fullName evidence="4">DUF2269 family protein</fullName>
    </recommendedName>
</protein>
<dbReference type="RefSeq" id="WP_066336594.1">
    <property type="nucleotide sequence ID" value="NZ_LWSG01000034.1"/>
</dbReference>
<dbReference type="Proteomes" id="UP000078534">
    <property type="component" value="Unassembled WGS sequence"/>
</dbReference>
<gene>
    <name evidence="2" type="ORF">A6K24_07510</name>
</gene>
<dbReference type="EMBL" id="LWSG01000034">
    <property type="protein sequence ID" value="OAS83945.1"/>
    <property type="molecule type" value="Genomic_DNA"/>
</dbReference>
<feature type="transmembrane region" description="Helical" evidence="1">
    <location>
        <begin position="128"/>
        <end position="147"/>
    </location>
</feature>
<evidence type="ECO:0000313" key="2">
    <source>
        <dbReference type="EMBL" id="OAS83945.1"/>
    </source>
</evidence>
<reference evidence="3" key="1">
    <citation type="submission" date="2016-04" db="EMBL/GenBank/DDBJ databases">
        <authorList>
            <person name="Lyu Z."/>
            <person name="Lyu W."/>
        </authorList>
    </citation>
    <scope>NUCLEOTIDE SEQUENCE [LARGE SCALE GENOMIC DNA]</scope>
    <source>
        <strain evidence="3">C44</strain>
    </source>
</reference>